<feature type="signal peptide" evidence="1">
    <location>
        <begin position="1"/>
        <end position="22"/>
    </location>
</feature>
<sequence>MARLSAIASLVISVLLTTTVLGCGVMPPGQASNRSFTVTGFKLPVSLVAYTGTGSIPIEVPGIARSKDAAKAFLDRFVMQTVFDILEQQGRRALLPDAIISAVLGQLRIQVNYDPLECKGATAVKDSQTRITREANIAPHCVIIDDTVTALCGSMNNVNMAQCMTLTNLMMIEAIPAKYMSFSGTLSTTNMIMANWSRDMWQSLMNRAIRMLAAGPFGAHFSSAFATVS</sequence>
<reference evidence="2" key="1">
    <citation type="submission" date="2021-06" db="EMBL/GenBank/DDBJ databases">
        <title>Parelaphostrongylus tenuis whole genome reference sequence.</title>
        <authorList>
            <person name="Garwood T.J."/>
            <person name="Larsen P.A."/>
            <person name="Fountain-Jones N.M."/>
            <person name="Garbe J.R."/>
            <person name="Macchietto M.G."/>
            <person name="Kania S.A."/>
            <person name="Gerhold R.W."/>
            <person name="Richards J.E."/>
            <person name="Wolf T.M."/>
        </authorList>
    </citation>
    <scope>NUCLEOTIDE SEQUENCE</scope>
    <source>
        <strain evidence="2">MNPRO001-30</strain>
        <tissue evidence="2">Meninges</tissue>
    </source>
</reference>
<comment type="caution">
    <text evidence="2">The sequence shown here is derived from an EMBL/GenBank/DDBJ whole genome shotgun (WGS) entry which is preliminary data.</text>
</comment>
<protein>
    <recommendedName>
        <fullName evidence="4">Lipoprotein</fullName>
    </recommendedName>
</protein>
<accession>A0AAD5QDA3</accession>
<keyword evidence="1" id="KW-0732">Signal</keyword>
<evidence type="ECO:0008006" key="4">
    <source>
        <dbReference type="Google" id="ProtNLM"/>
    </source>
</evidence>
<keyword evidence="3" id="KW-1185">Reference proteome</keyword>
<evidence type="ECO:0000256" key="1">
    <source>
        <dbReference type="SAM" id="SignalP"/>
    </source>
</evidence>
<dbReference type="Proteomes" id="UP001196413">
    <property type="component" value="Unassembled WGS sequence"/>
</dbReference>
<dbReference type="AlphaFoldDB" id="A0AAD5QDA3"/>
<evidence type="ECO:0000313" key="2">
    <source>
        <dbReference type="EMBL" id="KAJ1347112.1"/>
    </source>
</evidence>
<dbReference type="PROSITE" id="PS51257">
    <property type="entry name" value="PROKAR_LIPOPROTEIN"/>
    <property type="match status" value="1"/>
</dbReference>
<gene>
    <name evidence="2" type="ORF">KIN20_002074</name>
</gene>
<organism evidence="2 3">
    <name type="scientific">Parelaphostrongylus tenuis</name>
    <name type="common">Meningeal worm</name>
    <dbReference type="NCBI Taxonomy" id="148309"/>
    <lineage>
        <taxon>Eukaryota</taxon>
        <taxon>Metazoa</taxon>
        <taxon>Ecdysozoa</taxon>
        <taxon>Nematoda</taxon>
        <taxon>Chromadorea</taxon>
        <taxon>Rhabditida</taxon>
        <taxon>Rhabditina</taxon>
        <taxon>Rhabditomorpha</taxon>
        <taxon>Strongyloidea</taxon>
        <taxon>Metastrongylidae</taxon>
        <taxon>Parelaphostrongylus</taxon>
    </lineage>
</organism>
<evidence type="ECO:0000313" key="3">
    <source>
        <dbReference type="Proteomes" id="UP001196413"/>
    </source>
</evidence>
<name>A0AAD5QDA3_PARTN</name>
<proteinExistence type="predicted"/>
<dbReference type="EMBL" id="JAHQIW010000270">
    <property type="protein sequence ID" value="KAJ1347112.1"/>
    <property type="molecule type" value="Genomic_DNA"/>
</dbReference>
<feature type="chain" id="PRO_5042292406" description="Lipoprotein" evidence="1">
    <location>
        <begin position="23"/>
        <end position="229"/>
    </location>
</feature>